<organism evidence="2 3">
    <name type="scientific">Macleaya cordata</name>
    <name type="common">Five-seeded plume-poppy</name>
    <name type="synonym">Bocconia cordata</name>
    <dbReference type="NCBI Taxonomy" id="56857"/>
    <lineage>
        <taxon>Eukaryota</taxon>
        <taxon>Viridiplantae</taxon>
        <taxon>Streptophyta</taxon>
        <taxon>Embryophyta</taxon>
        <taxon>Tracheophyta</taxon>
        <taxon>Spermatophyta</taxon>
        <taxon>Magnoliopsida</taxon>
        <taxon>Ranunculales</taxon>
        <taxon>Papaveraceae</taxon>
        <taxon>Papaveroideae</taxon>
        <taxon>Macleaya</taxon>
    </lineage>
</organism>
<dbReference type="Gene3D" id="3.30.559.10">
    <property type="entry name" value="Chloramphenicol acetyltransferase-like domain"/>
    <property type="match status" value="2"/>
</dbReference>
<keyword evidence="3" id="KW-1185">Reference proteome</keyword>
<gene>
    <name evidence="2" type="ORF">BVC80_9029g16</name>
</gene>
<evidence type="ECO:0000256" key="1">
    <source>
        <dbReference type="ARBA" id="ARBA00009861"/>
    </source>
</evidence>
<dbReference type="AlphaFoldDB" id="A0A200QUU1"/>
<dbReference type="InterPro" id="IPR050317">
    <property type="entry name" value="Plant_Fungal_Acyltransferase"/>
</dbReference>
<dbReference type="PANTHER" id="PTHR31642:SF189">
    <property type="entry name" value="ACYLTRANSFERASE GLAUCE"/>
    <property type="match status" value="1"/>
</dbReference>
<keyword evidence="2" id="KW-0808">Transferase</keyword>
<dbReference type="GO" id="GO:0016747">
    <property type="term" value="F:acyltransferase activity, transferring groups other than amino-acyl groups"/>
    <property type="evidence" value="ECO:0007669"/>
    <property type="project" value="TreeGrafter"/>
</dbReference>
<dbReference type="SUPFAM" id="SSF52777">
    <property type="entry name" value="CoA-dependent acyltransferases"/>
    <property type="match status" value="1"/>
</dbReference>
<dbReference type="InParanoid" id="A0A200QUU1"/>
<name>A0A200QUU1_MACCD</name>
<reference evidence="2 3" key="1">
    <citation type="journal article" date="2017" name="Mol. Plant">
        <title>The Genome of Medicinal Plant Macleaya cordata Provides New Insights into Benzylisoquinoline Alkaloids Metabolism.</title>
        <authorList>
            <person name="Liu X."/>
            <person name="Liu Y."/>
            <person name="Huang P."/>
            <person name="Ma Y."/>
            <person name="Qing Z."/>
            <person name="Tang Q."/>
            <person name="Cao H."/>
            <person name="Cheng P."/>
            <person name="Zheng Y."/>
            <person name="Yuan Z."/>
            <person name="Zhou Y."/>
            <person name="Liu J."/>
            <person name="Tang Z."/>
            <person name="Zhuo Y."/>
            <person name="Zhang Y."/>
            <person name="Yu L."/>
            <person name="Huang J."/>
            <person name="Yang P."/>
            <person name="Peng Q."/>
            <person name="Zhang J."/>
            <person name="Jiang W."/>
            <person name="Zhang Z."/>
            <person name="Lin K."/>
            <person name="Ro D.K."/>
            <person name="Chen X."/>
            <person name="Xiong X."/>
            <person name="Shang Y."/>
            <person name="Huang S."/>
            <person name="Zeng J."/>
        </authorList>
    </citation>
    <scope>NUCLEOTIDE SEQUENCE [LARGE SCALE GENOMIC DNA]</scope>
    <source>
        <strain evidence="3">cv. BLH2017</strain>
        <tissue evidence="2">Root</tissue>
    </source>
</reference>
<accession>A0A200QUU1</accession>
<dbReference type="Pfam" id="PF02458">
    <property type="entry name" value="Transferase"/>
    <property type="match status" value="1"/>
</dbReference>
<dbReference type="PANTHER" id="PTHR31642">
    <property type="entry name" value="TRICHOTHECENE 3-O-ACETYLTRANSFERASE"/>
    <property type="match status" value="1"/>
</dbReference>
<proteinExistence type="inferred from homology"/>
<dbReference type="InterPro" id="IPR023213">
    <property type="entry name" value="CAT-like_dom_sf"/>
</dbReference>
<comment type="caution">
    <text evidence="2">The sequence shown here is derived from an EMBL/GenBank/DDBJ whole genome shotgun (WGS) entry which is preliminary data.</text>
</comment>
<dbReference type="OMA" id="PRIEYNV"/>
<dbReference type="OrthoDB" id="671439at2759"/>
<comment type="similarity">
    <text evidence="1">Belongs to the plant acyltransferase family.</text>
</comment>
<evidence type="ECO:0000313" key="3">
    <source>
        <dbReference type="Proteomes" id="UP000195402"/>
    </source>
</evidence>
<dbReference type="STRING" id="56857.A0A200QUU1"/>
<dbReference type="Proteomes" id="UP000195402">
    <property type="component" value="Unassembled WGS sequence"/>
</dbReference>
<evidence type="ECO:0000313" key="2">
    <source>
        <dbReference type="EMBL" id="OVA14190.1"/>
    </source>
</evidence>
<dbReference type="EMBL" id="MVGT01001060">
    <property type="protein sequence ID" value="OVA14190.1"/>
    <property type="molecule type" value="Genomic_DNA"/>
</dbReference>
<protein>
    <submittedName>
        <fullName evidence="2">Transferase</fullName>
    </submittedName>
</protein>
<sequence length="530" mass="59473">MGTLTQGSLITSLQNSNLVGSNQKHLTCALSLPIFRPSQNPLKFGSGFSSQVVKCIKTSSNSGPRNQFLEPLVAPAIDTANLEVTVRSASMVVPMEECVRKSMFLSNIDQAVNIYMGGILFFSANPNFPPEVIIKKLEVAYRRVLVHYDFLAGRLRWNPQQGRLEIDCNSAGAGFVNASSKLSLDEIGDLVCPNPAFEQLVTRKWDNFWPKDQPLFILQVTSFKCGGIALGIILNHTTLDGIGLQIFFQHLASLASNNLELPFPPFNNRHLLQARSPPRVTQTHHELVNLGQNTSRGYDTSTPSLFISKSDNLQRQIIRLSAEDITNLKTKAMELGNNTNTYKFSSGLITSFNVVTAHIWKCMALARYNGDQDKEKASVILFSINLRARLRPRLPASYIGNAIVSGYGMATYNEVEEKPFSYLVERVAEGSRRVNDEYVRSVIDWRELHNGYVHGDILLSSWWRLGFNSVEFPWGKPNSSCPLVHQWSNIVILLQDIKDEVRNKGVNVFVSLPPKELEKFQTLFYKFLLS</sequence>